<name>A0ABD7YUP7_9LACO</name>
<evidence type="ECO:0000256" key="1">
    <source>
        <dbReference type="SAM" id="Phobius"/>
    </source>
</evidence>
<dbReference type="EMBL" id="CP114509">
    <property type="protein sequence ID" value="WHS17113.1"/>
    <property type="molecule type" value="Genomic_DNA"/>
</dbReference>
<dbReference type="Proteomes" id="UP001224533">
    <property type="component" value="Chromosome"/>
</dbReference>
<feature type="transmembrane region" description="Helical" evidence="1">
    <location>
        <begin position="9"/>
        <end position="33"/>
    </location>
</feature>
<evidence type="ECO:0008006" key="4">
    <source>
        <dbReference type="Google" id="ProtNLM"/>
    </source>
</evidence>
<protein>
    <recommendedName>
        <fullName evidence="4">DUF2798 domain-containing protein</fullName>
    </recommendedName>
</protein>
<accession>A0ABD7YUP7</accession>
<reference evidence="2 3" key="1">
    <citation type="submission" date="2022-12" db="EMBL/GenBank/DDBJ databases">
        <title>Assessment of beneficial effects and identification of host adaptation-associated genes of Ligilactobacillus salivarius isolated from Meles meles.</title>
        <authorList>
            <person name="Wang Y."/>
        </authorList>
    </citation>
    <scope>NUCLEOTIDE SEQUENCE [LARGE SCALE GENOMIC DNA]</scope>
    <source>
        <strain evidence="2 3">S35</strain>
    </source>
</reference>
<organism evidence="2 3">
    <name type="scientific">Ligilactobacillus salivarius</name>
    <dbReference type="NCBI Taxonomy" id="1624"/>
    <lineage>
        <taxon>Bacteria</taxon>
        <taxon>Bacillati</taxon>
        <taxon>Bacillota</taxon>
        <taxon>Bacilli</taxon>
        <taxon>Lactobacillales</taxon>
        <taxon>Lactobacillaceae</taxon>
        <taxon>Ligilactobacillus</taxon>
    </lineage>
</organism>
<sequence>MRRYYKSTFWFMFFCTFSLIILSIIDGALFVFHPNNAFVIMFDKFLSISVAPILVFSLGIAVGEIDKINNKFK</sequence>
<dbReference type="RefSeq" id="WP_164479820.1">
    <property type="nucleotide sequence ID" value="NZ_CP027644.1"/>
</dbReference>
<dbReference type="AlphaFoldDB" id="A0ABD7YUP7"/>
<feature type="transmembrane region" description="Helical" evidence="1">
    <location>
        <begin position="45"/>
        <end position="63"/>
    </location>
</feature>
<evidence type="ECO:0000313" key="3">
    <source>
        <dbReference type="Proteomes" id="UP001224533"/>
    </source>
</evidence>
<keyword evidence="1" id="KW-1133">Transmembrane helix</keyword>
<gene>
    <name evidence="2" type="ORF">O2U02_06295</name>
</gene>
<keyword evidence="1" id="KW-0812">Transmembrane</keyword>
<evidence type="ECO:0000313" key="2">
    <source>
        <dbReference type="EMBL" id="WHS17113.1"/>
    </source>
</evidence>
<proteinExistence type="predicted"/>
<keyword evidence="1" id="KW-0472">Membrane</keyword>